<dbReference type="Pfam" id="PF00168">
    <property type="entry name" value="C2"/>
    <property type="match status" value="1"/>
</dbReference>
<feature type="domain" description="WW" evidence="12">
    <location>
        <begin position="97"/>
        <end position="130"/>
    </location>
</feature>
<dbReference type="InterPro" id="IPR036020">
    <property type="entry name" value="WW_dom_sf"/>
</dbReference>
<dbReference type="CDD" id="cd19170">
    <property type="entry name" value="SET_KMT2A_2B"/>
    <property type="match status" value="1"/>
</dbReference>
<dbReference type="PROSITE" id="PS50020">
    <property type="entry name" value="WW_DOMAIN_2"/>
    <property type="match status" value="2"/>
</dbReference>
<dbReference type="CDD" id="cd00201">
    <property type="entry name" value="WW"/>
    <property type="match status" value="2"/>
</dbReference>
<evidence type="ECO:0000256" key="6">
    <source>
        <dbReference type="ARBA" id="ARBA00023125"/>
    </source>
</evidence>
<gene>
    <name evidence="15" type="primary">KIBRA</name>
</gene>
<accession>A0A034V8D4</accession>
<dbReference type="SMART" id="SM00317">
    <property type="entry name" value="SET"/>
    <property type="match status" value="1"/>
</dbReference>
<feature type="compositionally biased region" description="Basic residues" evidence="10">
    <location>
        <begin position="34"/>
        <end position="45"/>
    </location>
</feature>
<feature type="compositionally biased region" description="Low complexity" evidence="10">
    <location>
        <begin position="23"/>
        <end position="33"/>
    </location>
</feature>
<dbReference type="Gene3D" id="2.170.270.10">
    <property type="entry name" value="SET domain"/>
    <property type="match status" value="1"/>
</dbReference>
<feature type="compositionally biased region" description="Acidic residues" evidence="10">
    <location>
        <begin position="966"/>
        <end position="977"/>
    </location>
</feature>
<dbReference type="GO" id="GO:0032259">
    <property type="term" value="P:methylation"/>
    <property type="evidence" value="ECO:0007669"/>
    <property type="project" value="UniProtKB-KW"/>
</dbReference>
<sequence length="1498" mass="167156">MQEFQIEIMPKQQPQYHHHHHLQQQQQQHQQQQHIHHQQHNHTTTHHGEYPLPDGWDIATDFDGKTYYIDHNTKKTTWLDPRDRYTKPQSFEDCVGDELPHGWEEAYDPHIGRYYINHIEQSTQLEDPRQEWKSVQEQMLSDYLSAAQDQLENKRELYDIKKQRLQIAQEEYNQLNKLATSRSSLCSSSSSMSRHDPDLLRAEVASSWERVRLLRQELKHITHDITHTQRGMNTLYSVGEKINARQNGCYDIAEVQAIREEMLKVHKSLVSGEKVREELMRSLVEIKNELSRQQINDENAELMNAASPFDRVCVASQTDLCGAGDMNSGARFAEMAKTKLQYSEWRKHIKKLQQQLVDHVERIDPGQLESDKDRILLIQEKEKLLTDLNSISMESRPHEEVHVIQQTRRKLEEDLKEAYEATNQCIAKRLRFHEEKQLLVGELQEALKSTKKLEERLKSFSSESTFSISSGSSLGSLSTASSKSALSFTDIYIDPFAVDSQIDVIDLQRRSQRFYQQQQLQAAQAQLQLQQQHQSQMHTVTHAHPQLQQQPSSELSLSPRSSLSMETPPASPMKYNASADQVAISSQRLKEEPTYANTPTGAALPPLYQPNPALAAAMARTHAQDLDSTLLDCMVLEAKLQKLNLSAPLNLPAAPLSPISEKPSLLDLPQEMLSRSSSSSNTRSVSAAVSNESVAGDSGVFEASRAHFPRKELAQVQIGLKYLKDKGLLVVSLERANNLSALWTATADNSQVYLRAALLPNSLTSIRTKPMSDFQKPVFSDTFAVPITLSKLQTKSLQVTVVSMTGQKEEIIGTVQISMAEFNADDSTLKWYNVLSSKFMPTFEPLDMPSTSAAAAAAAAAGVTAAATTSTAAAPHAAAANAAGANAPNVAKEESSDESTITSSQTSTLTRNQVPPFEMQAQITEEIEQLSVNDEDDEDEEDDDEDDDEEDEDEDDDGFSLKMPTEDDDHDMSDSDEPAVKEKISKILDNLTNEDCADSLATTTTAEATNIELNNVSYLSGMPGVSAKMAADTIKYQNGIPNNYNTSVNVDDNADVAAAATEYITQMAAKMSAHMPNGSLEVIGTNFDLPKLAPKVLPSMAINTTNGNLSTARQCDEVERAGALVARTQEPLLATRKPTPPPPPPQRDPKKISGPHLLYEIQSEDGFTYKSSSIADIWEKVFEAVQVARRAHGLSPLPEGPLADMAGVQMMGLKTNALKYLIEQLPGVERCTKYTPKYHKRATTNTHTGATNGGGSAAAGNNAALLSATLAGSNIELNGSLDYASDPDELQENPYDSARCEPYATRSEYDMFSWLASRHRKQPIQVFVQPSDTELIPRRGTGSNLPMAMKYRTLKETYKDYVGVFRSHIHGRGLYCTKDIEAGEMVIEYAGELIRSTLTDKRERNYNSRGIGCYMFKIDDNLVVDATMRGNAARFINHSCEPNCYSKVVDILGHKHIIIFALRRIVQGEELTYDYKFPFEDEKIPCSCGSKRCRKYLN</sequence>
<dbReference type="Pfam" id="PF00856">
    <property type="entry name" value="SET"/>
    <property type="match status" value="1"/>
</dbReference>
<dbReference type="InterPro" id="IPR000008">
    <property type="entry name" value="C2_dom"/>
</dbReference>
<dbReference type="OrthoDB" id="308383at2759"/>
<feature type="domain" description="WW" evidence="12">
    <location>
        <begin position="50"/>
        <end position="83"/>
    </location>
</feature>
<dbReference type="FunFam" id="2.170.270.10:FF:000004">
    <property type="entry name" value="Histone-lysine N-methyltransferase"/>
    <property type="match status" value="1"/>
</dbReference>
<feature type="coiled-coil region" evidence="9">
    <location>
        <begin position="401"/>
        <end position="463"/>
    </location>
</feature>
<keyword evidence="1" id="KW-0489">Methyltransferase</keyword>
<dbReference type="SUPFAM" id="SSF82199">
    <property type="entry name" value="SET domain"/>
    <property type="match status" value="1"/>
</dbReference>
<evidence type="ECO:0000259" key="13">
    <source>
        <dbReference type="PROSITE" id="PS50280"/>
    </source>
</evidence>
<name>A0A034V8D4_BACDO</name>
<feature type="compositionally biased region" description="Low complexity" evidence="10">
    <location>
        <begin position="898"/>
        <end position="910"/>
    </location>
</feature>
<proteinExistence type="predicted"/>
<dbReference type="PROSITE" id="PS50004">
    <property type="entry name" value="C2"/>
    <property type="match status" value="1"/>
</dbReference>
<dbReference type="GO" id="GO:0045893">
    <property type="term" value="P:positive regulation of DNA-templated transcription"/>
    <property type="evidence" value="ECO:0007669"/>
    <property type="project" value="TreeGrafter"/>
</dbReference>
<dbReference type="SMART" id="SM00239">
    <property type="entry name" value="C2"/>
    <property type="match status" value="1"/>
</dbReference>
<dbReference type="Gene3D" id="2.20.70.10">
    <property type="match status" value="2"/>
</dbReference>
<dbReference type="PANTHER" id="PTHR45838:SF4">
    <property type="entry name" value="HISTONE-LYSINE N-METHYLTRANSFERASE TRITHORAX"/>
    <property type="match status" value="1"/>
</dbReference>
<evidence type="ECO:0000256" key="5">
    <source>
        <dbReference type="ARBA" id="ARBA00023117"/>
    </source>
</evidence>
<dbReference type="InterPro" id="IPR003616">
    <property type="entry name" value="Post-SET_dom"/>
</dbReference>
<protein>
    <submittedName>
        <fullName evidence="15">Protein kibra</fullName>
    </submittedName>
</protein>
<feature type="coiled-coil region" evidence="9">
    <location>
        <begin position="335"/>
        <end position="362"/>
    </location>
</feature>
<feature type="region of interest" description="Disordered" evidence="10">
    <location>
        <begin position="883"/>
        <end position="914"/>
    </location>
</feature>
<evidence type="ECO:0000259" key="12">
    <source>
        <dbReference type="PROSITE" id="PS50020"/>
    </source>
</evidence>
<dbReference type="SMART" id="SM00542">
    <property type="entry name" value="FYRC"/>
    <property type="match status" value="1"/>
</dbReference>
<feature type="region of interest" description="Disordered" evidence="10">
    <location>
        <begin position="927"/>
        <end position="978"/>
    </location>
</feature>
<reference evidence="15" key="1">
    <citation type="journal article" date="2014" name="BMC Genomics">
        <title>Characterizing the developmental transcriptome of the oriental fruit fly, Bactrocera dorsalis (Diptera: Tephritidae) through comparative genomic analysis with Drosophila melanogaster utilizing modENCODE datasets.</title>
        <authorList>
            <person name="Geib S.M."/>
            <person name="Calla B."/>
            <person name="Hall B."/>
            <person name="Hou S."/>
            <person name="Manoukis N.C."/>
        </authorList>
    </citation>
    <scope>NUCLEOTIDE SEQUENCE</scope>
    <source>
        <strain evidence="15">Punador</strain>
    </source>
</reference>
<evidence type="ECO:0000256" key="2">
    <source>
        <dbReference type="ARBA" id="ARBA00022679"/>
    </source>
</evidence>
<dbReference type="PROSITE" id="PS50280">
    <property type="entry name" value="SET"/>
    <property type="match status" value="1"/>
</dbReference>
<dbReference type="InterPro" id="IPR001202">
    <property type="entry name" value="WW_dom"/>
</dbReference>
<dbReference type="InterPro" id="IPR057747">
    <property type="entry name" value="WWC1_hairpin"/>
</dbReference>
<feature type="compositionally biased region" description="Low complexity" evidence="10">
    <location>
        <begin position="545"/>
        <end position="564"/>
    </location>
</feature>
<evidence type="ECO:0000256" key="10">
    <source>
        <dbReference type="SAM" id="MobiDB-lite"/>
    </source>
</evidence>
<keyword evidence="3" id="KW-0949">S-adenosyl-L-methionine</keyword>
<keyword evidence="4" id="KW-0805">Transcription regulation</keyword>
<feature type="region of interest" description="Disordered" evidence="10">
    <location>
        <begin position="533"/>
        <end position="572"/>
    </location>
</feature>
<evidence type="ECO:0000256" key="3">
    <source>
        <dbReference type="ARBA" id="ARBA00022691"/>
    </source>
</evidence>
<keyword evidence="5" id="KW-0103">Bromodomain</keyword>
<evidence type="ECO:0000256" key="9">
    <source>
        <dbReference type="SAM" id="Coils"/>
    </source>
</evidence>
<dbReference type="GO" id="GO:0042800">
    <property type="term" value="F:histone H3K4 methyltransferase activity"/>
    <property type="evidence" value="ECO:0007669"/>
    <property type="project" value="TreeGrafter"/>
</dbReference>
<evidence type="ECO:0000256" key="1">
    <source>
        <dbReference type="ARBA" id="ARBA00022603"/>
    </source>
</evidence>
<evidence type="ECO:0000256" key="4">
    <source>
        <dbReference type="ARBA" id="ARBA00023015"/>
    </source>
</evidence>
<evidence type="ECO:0000256" key="8">
    <source>
        <dbReference type="ARBA" id="ARBA00023163"/>
    </source>
</evidence>
<feature type="domain" description="SET" evidence="13">
    <location>
        <begin position="1360"/>
        <end position="1476"/>
    </location>
</feature>
<keyword evidence="9" id="KW-0175">Coiled coil</keyword>
<keyword evidence="2" id="KW-0808">Transferase</keyword>
<evidence type="ECO:0000256" key="7">
    <source>
        <dbReference type="ARBA" id="ARBA00023159"/>
    </source>
</evidence>
<feature type="region of interest" description="Disordered" evidence="10">
    <location>
        <begin position="1"/>
        <end position="52"/>
    </location>
</feature>
<dbReference type="PANTHER" id="PTHR45838">
    <property type="entry name" value="HISTONE-LYSINE-N-METHYLTRANSFERASE 2 KMT2 FAMILY MEMBER"/>
    <property type="match status" value="1"/>
</dbReference>
<dbReference type="InterPro" id="IPR047219">
    <property type="entry name" value="KMT2A_2B_SET"/>
</dbReference>
<dbReference type="Gene3D" id="3.30.160.360">
    <property type="match status" value="1"/>
</dbReference>
<evidence type="ECO:0000313" key="15">
    <source>
        <dbReference type="EMBL" id="JAC38764.1"/>
    </source>
</evidence>
<feature type="compositionally biased region" description="Acidic residues" evidence="10">
    <location>
        <begin position="927"/>
        <end position="958"/>
    </location>
</feature>
<feature type="domain" description="C2" evidence="11">
    <location>
        <begin position="712"/>
        <end position="832"/>
    </location>
</feature>
<keyword evidence="7" id="KW-0010">Activator</keyword>
<feature type="region of interest" description="Disordered" evidence="10">
    <location>
        <begin position="1126"/>
        <end position="1153"/>
    </location>
</feature>
<dbReference type="SUPFAM" id="SSF51045">
    <property type="entry name" value="WW domain"/>
    <property type="match status" value="2"/>
</dbReference>
<dbReference type="Gene3D" id="2.60.40.150">
    <property type="entry name" value="C2 domain"/>
    <property type="match status" value="1"/>
</dbReference>
<keyword evidence="6" id="KW-0238">DNA-binding</keyword>
<evidence type="ECO:0000259" key="11">
    <source>
        <dbReference type="PROSITE" id="PS50004"/>
    </source>
</evidence>
<feature type="coiled-coil region" evidence="9">
    <location>
        <begin position="144"/>
        <end position="178"/>
    </location>
</feature>
<dbReference type="SMART" id="SM00456">
    <property type="entry name" value="WW"/>
    <property type="match status" value="2"/>
</dbReference>
<feature type="domain" description="Post-SET" evidence="14">
    <location>
        <begin position="1482"/>
        <end position="1498"/>
    </location>
</feature>
<organism evidence="15">
    <name type="scientific">Bactrocera dorsalis</name>
    <name type="common">Oriental fruit fly</name>
    <name type="synonym">Dacus dorsalis</name>
    <dbReference type="NCBI Taxonomy" id="27457"/>
    <lineage>
        <taxon>Eukaryota</taxon>
        <taxon>Metazoa</taxon>
        <taxon>Ecdysozoa</taxon>
        <taxon>Arthropoda</taxon>
        <taxon>Hexapoda</taxon>
        <taxon>Insecta</taxon>
        <taxon>Pterygota</taxon>
        <taxon>Neoptera</taxon>
        <taxon>Endopterygota</taxon>
        <taxon>Diptera</taxon>
        <taxon>Brachycera</taxon>
        <taxon>Muscomorpha</taxon>
        <taxon>Tephritoidea</taxon>
        <taxon>Tephritidae</taxon>
        <taxon>Bactrocera</taxon>
        <taxon>Bactrocera</taxon>
    </lineage>
</organism>
<dbReference type="InterPro" id="IPR046341">
    <property type="entry name" value="SET_dom_sf"/>
</dbReference>
<dbReference type="PROSITE" id="PS51543">
    <property type="entry name" value="FYRC"/>
    <property type="match status" value="1"/>
</dbReference>
<dbReference type="InterPro" id="IPR001214">
    <property type="entry name" value="SET_dom"/>
</dbReference>
<dbReference type="PROSITE" id="PS01159">
    <property type="entry name" value="WW_DOMAIN_1"/>
    <property type="match status" value="1"/>
</dbReference>
<dbReference type="Pfam" id="PF25802">
    <property type="entry name" value="WWC1"/>
    <property type="match status" value="1"/>
</dbReference>
<dbReference type="InterPro" id="IPR035892">
    <property type="entry name" value="C2_domain_sf"/>
</dbReference>
<keyword evidence="8" id="KW-0804">Transcription</keyword>
<dbReference type="GO" id="GO:0003677">
    <property type="term" value="F:DNA binding"/>
    <property type="evidence" value="ECO:0007669"/>
    <property type="project" value="UniProtKB-KW"/>
</dbReference>
<dbReference type="EMBL" id="GAKP01020188">
    <property type="protein sequence ID" value="JAC38764.1"/>
    <property type="molecule type" value="Transcribed_RNA"/>
</dbReference>
<dbReference type="SUPFAM" id="SSF49562">
    <property type="entry name" value="C2 domain (Calcium/lipid-binding domain, CaLB)"/>
    <property type="match status" value="1"/>
</dbReference>
<evidence type="ECO:0000259" key="14">
    <source>
        <dbReference type="PROSITE" id="PS50868"/>
    </source>
</evidence>
<dbReference type="SMART" id="SM00508">
    <property type="entry name" value="PostSET"/>
    <property type="match status" value="1"/>
</dbReference>
<dbReference type="PROSITE" id="PS50868">
    <property type="entry name" value="POST_SET"/>
    <property type="match status" value="1"/>
</dbReference>
<dbReference type="InterPro" id="IPR003889">
    <property type="entry name" value="FYrich_C"/>
</dbReference>
<dbReference type="Pfam" id="PF00397">
    <property type="entry name" value="WW"/>
    <property type="match status" value="2"/>
</dbReference>
<dbReference type="Pfam" id="PF05965">
    <property type="entry name" value="FYRC"/>
    <property type="match status" value="1"/>
</dbReference>
<dbReference type="GO" id="GO:0035097">
    <property type="term" value="C:histone methyltransferase complex"/>
    <property type="evidence" value="ECO:0007669"/>
    <property type="project" value="TreeGrafter"/>
</dbReference>